<dbReference type="SMART" id="SM00729">
    <property type="entry name" value="Elp3"/>
    <property type="match status" value="1"/>
</dbReference>
<dbReference type="Pfam" id="PF04055">
    <property type="entry name" value="Radical_SAM"/>
    <property type="match status" value="1"/>
</dbReference>
<accession>X1UQ61</accession>
<proteinExistence type="predicted"/>
<evidence type="ECO:0000256" key="4">
    <source>
        <dbReference type="ARBA" id="ARBA00023014"/>
    </source>
</evidence>
<dbReference type="PANTHER" id="PTHR11228:SF7">
    <property type="entry name" value="PQQA PEPTIDE CYCLASE"/>
    <property type="match status" value="1"/>
</dbReference>
<dbReference type="InterPro" id="IPR006638">
    <property type="entry name" value="Elp3/MiaA/NifB-like_rSAM"/>
</dbReference>
<evidence type="ECO:0000259" key="5">
    <source>
        <dbReference type="PROSITE" id="PS51918"/>
    </source>
</evidence>
<dbReference type="AlphaFoldDB" id="X1UQ61"/>
<dbReference type="InterPro" id="IPR050377">
    <property type="entry name" value="Radical_SAM_PqqE_MftC-like"/>
</dbReference>
<comment type="caution">
    <text evidence="6">The sequence shown here is derived from an EMBL/GenBank/DDBJ whole genome shotgun (WGS) entry which is preliminary data.</text>
</comment>
<dbReference type="GO" id="GO:0006783">
    <property type="term" value="P:heme biosynthetic process"/>
    <property type="evidence" value="ECO:0007669"/>
    <property type="project" value="TreeGrafter"/>
</dbReference>
<feature type="non-terminal residue" evidence="6">
    <location>
        <position position="265"/>
    </location>
</feature>
<dbReference type="InterPro" id="IPR058240">
    <property type="entry name" value="rSAM_sf"/>
</dbReference>
<dbReference type="PANTHER" id="PTHR11228">
    <property type="entry name" value="RADICAL SAM DOMAIN PROTEIN"/>
    <property type="match status" value="1"/>
</dbReference>
<feature type="non-terminal residue" evidence="6">
    <location>
        <position position="1"/>
    </location>
</feature>
<feature type="domain" description="Radical SAM core" evidence="5">
    <location>
        <begin position="1"/>
        <end position="213"/>
    </location>
</feature>
<dbReference type="InterPro" id="IPR013785">
    <property type="entry name" value="Aldolase_TIM"/>
</dbReference>
<keyword evidence="4" id="KW-0411">Iron-sulfur</keyword>
<dbReference type="SFLD" id="SFLDG01386">
    <property type="entry name" value="main_SPASM_domain-containing"/>
    <property type="match status" value="1"/>
</dbReference>
<dbReference type="EMBL" id="BARW01023332">
    <property type="protein sequence ID" value="GAI94464.1"/>
    <property type="molecule type" value="Genomic_DNA"/>
</dbReference>
<dbReference type="InterPro" id="IPR007197">
    <property type="entry name" value="rSAM"/>
</dbReference>
<dbReference type="Gene3D" id="3.20.20.70">
    <property type="entry name" value="Aldolase class I"/>
    <property type="match status" value="1"/>
</dbReference>
<reference evidence="6" key="1">
    <citation type="journal article" date="2014" name="Front. Microbiol.">
        <title>High frequency of phylogenetically diverse reductive dehalogenase-homologous genes in deep subseafloor sedimentary metagenomes.</title>
        <authorList>
            <person name="Kawai M."/>
            <person name="Futagami T."/>
            <person name="Toyoda A."/>
            <person name="Takaki Y."/>
            <person name="Nishi S."/>
            <person name="Hori S."/>
            <person name="Arai W."/>
            <person name="Tsubouchi T."/>
            <person name="Morono Y."/>
            <person name="Uchiyama I."/>
            <person name="Ito T."/>
            <person name="Fujiyama A."/>
            <person name="Inagaki F."/>
            <person name="Takami H."/>
        </authorList>
    </citation>
    <scope>NUCLEOTIDE SEQUENCE</scope>
    <source>
        <strain evidence="6">Expedition CK06-06</strain>
    </source>
</reference>
<sequence>SPLAMTFAVTYRCMCKCVHCSAGKHFKEDAQELSTEEAKKLIDDSQKLGATIIAFTGGEPLMREDLFELISYVNKKKAMPIMFTNGLLLTDENVEKLVDAGLYSIFVSIDSPLPEEHDSLRGIPGLFDTAIRGIHKLKSKGVFVGLSSYATRSNAEKGMYKKMHELAKEIGVHNVILFDGVPTGNMLKDTSELLTQELREEIYIYSSKIFKQKIIPPLSSQSWQNSVEGNFSGIGCLAANIQFYASAYGDIAPCDFTPLSFGNIR</sequence>
<evidence type="ECO:0000256" key="2">
    <source>
        <dbReference type="ARBA" id="ARBA00022723"/>
    </source>
</evidence>
<dbReference type="SFLD" id="SFLDG01067">
    <property type="entry name" value="SPASM/twitch_domain_containing"/>
    <property type="match status" value="1"/>
</dbReference>
<dbReference type="SFLD" id="SFLDS00029">
    <property type="entry name" value="Radical_SAM"/>
    <property type="match status" value="1"/>
</dbReference>
<evidence type="ECO:0000313" key="6">
    <source>
        <dbReference type="EMBL" id="GAI94464.1"/>
    </source>
</evidence>
<dbReference type="GO" id="GO:0046872">
    <property type="term" value="F:metal ion binding"/>
    <property type="evidence" value="ECO:0007669"/>
    <property type="project" value="UniProtKB-KW"/>
</dbReference>
<dbReference type="GO" id="GO:0051536">
    <property type="term" value="F:iron-sulfur cluster binding"/>
    <property type="evidence" value="ECO:0007669"/>
    <property type="project" value="UniProtKB-KW"/>
</dbReference>
<keyword evidence="1" id="KW-0949">S-adenosyl-L-methionine</keyword>
<dbReference type="SUPFAM" id="SSF102114">
    <property type="entry name" value="Radical SAM enzymes"/>
    <property type="match status" value="1"/>
</dbReference>
<keyword evidence="3" id="KW-0408">Iron</keyword>
<dbReference type="GO" id="GO:0003824">
    <property type="term" value="F:catalytic activity"/>
    <property type="evidence" value="ECO:0007669"/>
    <property type="project" value="InterPro"/>
</dbReference>
<name>X1UQ61_9ZZZZ</name>
<organism evidence="6">
    <name type="scientific">marine sediment metagenome</name>
    <dbReference type="NCBI Taxonomy" id="412755"/>
    <lineage>
        <taxon>unclassified sequences</taxon>
        <taxon>metagenomes</taxon>
        <taxon>ecological metagenomes</taxon>
    </lineage>
</organism>
<keyword evidence="2" id="KW-0479">Metal-binding</keyword>
<protein>
    <recommendedName>
        <fullName evidence="5">Radical SAM core domain-containing protein</fullName>
    </recommendedName>
</protein>
<dbReference type="CDD" id="cd01335">
    <property type="entry name" value="Radical_SAM"/>
    <property type="match status" value="1"/>
</dbReference>
<evidence type="ECO:0000256" key="3">
    <source>
        <dbReference type="ARBA" id="ARBA00023004"/>
    </source>
</evidence>
<evidence type="ECO:0000256" key="1">
    <source>
        <dbReference type="ARBA" id="ARBA00022691"/>
    </source>
</evidence>
<dbReference type="PROSITE" id="PS51918">
    <property type="entry name" value="RADICAL_SAM"/>
    <property type="match status" value="1"/>
</dbReference>
<gene>
    <name evidence="6" type="ORF">S12H4_38721</name>
</gene>